<evidence type="ECO:0000256" key="6">
    <source>
        <dbReference type="PROSITE-ProRule" id="PRU00339"/>
    </source>
</evidence>
<evidence type="ECO:0000313" key="12">
    <source>
        <dbReference type="Proteomes" id="UP001596978"/>
    </source>
</evidence>
<dbReference type="SMART" id="SM00028">
    <property type="entry name" value="TPR"/>
    <property type="match status" value="3"/>
</dbReference>
<dbReference type="InterPro" id="IPR011006">
    <property type="entry name" value="CheY-like_superfamily"/>
</dbReference>
<keyword evidence="8" id="KW-1133">Transmembrane helix</keyword>
<feature type="domain" description="Response regulatory" evidence="10">
    <location>
        <begin position="625"/>
        <end position="739"/>
    </location>
</feature>
<dbReference type="Gene3D" id="3.40.50.2300">
    <property type="match status" value="1"/>
</dbReference>
<proteinExistence type="predicted"/>
<dbReference type="PANTHER" id="PTHR45339">
    <property type="entry name" value="HYBRID SIGNAL TRANSDUCTION HISTIDINE KINASE J"/>
    <property type="match status" value="1"/>
</dbReference>
<keyword evidence="11" id="KW-0067">ATP-binding</keyword>
<evidence type="ECO:0000313" key="11">
    <source>
        <dbReference type="EMBL" id="MFD0862094.1"/>
    </source>
</evidence>
<dbReference type="Proteomes" id="UP001596978">
    <property type="component" value="Unassembled WGS sequence"/>
</dbReference>
<keyword evidence="4" id="KW-0902">Two-component regulatory system</keyword>
<keyword evidence="8" id="KW-0472">Membrane</keyword>
<dbReference type="CDD" id="cd17546">
    <property type="entry name" value="REC_hyHK_CKI1_RcsC-like"/>
    <property type="match status" value="1"/>
</dbReference>
<dbReference type="SMART" id="SM00448">
    <property type="entry name" value="REC"/>
    <property type="match status" value="1"/>
</dbReference>
<keyword evidence="6" id="KW-0802">TPR repeat</keyword>
<dbReference type="PROSITE" id="PS50109">
    <property type="entry name" value="HIS_KIN"/>
    <property type="match status" value="1"/>
</dbReference>
<evidence type="ECO:0000256" key="8">
    <source>
        <dbReference type="SAM" id="Phobius"/>
    </source>
</evidence>
<dbReference type="SUPFAM" id="SSF48452">
    <property type="entry name" value="TPR-like"/>
    <property type="match status" value="2"/>
</dbReference>
<comment type="caution">
    <text evidence="11">The sequence shown here is derived from an EMBL/GenBank/DDBJ whole genome shotgun (WGS) entry which is preliminary data.</text>
</comment>
<keyword evidence="11" id="KW-0547">Nucleotide-binding</keyword>
<dbReference type="SMART" id="SM00388">
    <property type="entry name" value="HisKA"/>
    <property type="match status" value="1"/>
</dbReference>
<dbReference type="Gene3D" id="1.10.287.130">
    <property type="match status" value="1"/>
</dbReference>
<evidence type="ECO:0000259" key="10">
    <source>
        <dbReference type="PROSITE" id="PS50110"/>
    </source>
</evidence>
<dbReference type="SMART" id="SM00387">
    <property type="entry name" value="HATPase_c"/>
    <property type="match status" value="1"/>
</dbReference>
<feature type="transmembrane region" description="Helical" evidence="8">
    <location>
        <begin position="327"/>
        <end position="348"/>
    </location>
</feature>
<dbReference type="InterPro" id="IPR004358">
    <property type="entry name" value="Sig_transdc_His_kin-like_C"/>
</dbReference>
<dbReference type="RefSeq" id="WP_386406357.1">
    <property type="nucleotide sequence ID" value="NZ_JBHTJH010000004.1"/>
</dbReference>
<dbReference type="PRINTS" id="PR00344">
    <property type="entry name" value="BCTRLSENSOR"/>
</dbReference>
<dbReference type="PANTHER" id="PTHR45339:SF1">
    <property type="entry name" value="HYBRID SIGNAL TRANSDUCTION HISTIDINE KINASE J"/>
    <property type="match status" value="1"/>
</dbReference>
<feature type="coiled-coil region" evidence="7">
    <location>
        <begin position="350"/>
        <end position="377"/>
    </location>
</feature>
<evidence type="ECO:0000256" key="7">
    <source>
        <dbReference type="SAM" id="Coils"/>
    </source>
</evidence>
<dbReference type="PROSITE" id="PS50110">
    <property type="entry name" value="RESPONSE_REGULATORY"/>
    <property type="match status" value="1"/>
</dbReference>
<organism evidence="11 12">
    <name type="scientific">Sungkyunkwania multivorans</name>
    <dbReference type="NCBI Taxonomy" id="1173618"/>
    <lineage>
        <taxon>Bacteria</taxon>
        <taxon>Pseudomonadati</taxon>
        <taxon>Bacteroidota</taxon>
        <taxon>Flavobacteriia</taxon>
        <taxon>Flavobacteriales</taxon>
        <taxon>Flavobacteriaceae</taxon>
        <taxon>Sungkyunkwania</taxon>
    </lineage>
</organism>
<keyword evidence="3 5" id="KW-0597">Phosphoprotein</keyword>
<evidence type="ECO:0000256" key="2">
    <source>
        <dbReference type="ARBA" id="ARBA00012438"/>
    </source>
</evidence>
<protein>
    <recommendedName>
        <fullName evidence="2">histidine kinase</fullName>
        <ecNumber evidence="2">2.7.13.3</ecNumber>
    </recommendedName>
</protein>
<dbReference type="InterPro" id="IPR036097">
    <property type="entry name" value="HisK_dim/P_sf"/>
</dbReference>
<name>A0ABW3CWE6_9FLAO</name>
<feature type="modified residue" description="4-aspartylphosphate" evidence="5">
    <location>
        <position position="674"/>
    </location>
</feature>
<keyword evidence="8" id="KW-0812">Transmembrane</keyword>
<dbReference type="GO" id="GO:0005524">
    <property type="term" value="F:ATP binding"/>
    <property type="evidence" value="ECO:0007669"/>
    <property type="project" value="UniProtKB-KW"/>
</dbReference>
<gene>
    <name evidence="11" type="ORF">ACFQ1M_07730</name>
</gene>
<comment type="catalytic activity">
    <reaction evidence="1">
        <text>ATP + protein L-histidine = ADP + protein N-phospho-L-histidine.</text>
        <dbReference type="EC" id="2.7.13.3"/>
    </reaction>
</comment>
<dbReference type="Gene3D" id="3.30.565.10">
    <property type="entry name" value="Histidine kinase-like ATPase, C-terminal domain"/>
    <property type="match status" value="1"/>
</dbReference>
<dbReference type="Pfam" id="PF13374">
    <property type="entry name" value="TPR_10"/>
    <property type="match status" value="1"/>
</dbReference>
<keyword evidence="7" id="KW-0175">Coiled coil</keyword>
<dbReference type="EC" id="2.7.13.3" evidence="2"/>
<dbReference type="SUPFAM" id="SSF55874">
    <property type="entry name" value="ATPase domain of HSP90 chaperone/DNA topoisomerase II/histidine kinase"/>
    <property type="match status" value="1"/>
</dbReference>
<evidence type="ECO:0000256" key="3">
    <source>
        <dbReference type="ARBA" id="ARBA00022553"/>
    </source>
</evidence>
<accession>A0ABW3CWE6</accession>
<dbReference type="Gene3D" id="1.25.40.10">
    <property type="entry name" value="Tetratricopeptide repeat domain"/>
    <property type="match status" value="2"/>
</dbReference>
<evidence type="ECO:0000256" key="1">
    <source>
        <dbReference type="ARBA" id="ARBA00000085"/>
    </source>
</evidence>
<dbReference type="Pfam" id="PF13424">
    <property type="entry name" value="TPR_12"/>
    <property type="match status" value="1"/>
</dbReference>
<feature type="repeat" description="TPR" evidence="6">
    <location>
        <begin position="78"/>
        <end position="111"/>
    </location>
</feature>
<keyword evidence="12" id="KW-1185">Reference proteome</keyword>
<sequence length="742" mass="84909">MPLFIYLKRILQYLLFFGVGFGIYAQDTQDASRARDSIMQLIYLTSDHIQTTDYTSALDYSTRAVQMAQKLEDRSIQAQAYNSLGNVYQAINENNNAEIYFAKALTIGEELNDIDILISATNGLSYVHYEYHKDPDKGIDFLKRSYAYCLEANQPIAILVSLLNLANMYLENNRPKEAAPYLEKVRKAYRFYADAIPKYGNYVPVYHMNMEYLHGLYHRQLNENQQAIAYFRKAQEIGEEHHLPIDLLEVYKNLHEIYKEQGNERLTIDNLEKLVAYKSIVYDIEKNNQLETIKSQFEIDQYRRELSASEKEKGMLAALSKSKSKTIMFTTISIAMLLVLLGSMFYSYKKRQSNYELKLLNEKLEIEKNNAERLTKLKSNFISRVSHEIRTPLYGVMGITSILEEDSALIAKHRQSIDALKFSGQHLIKLVETVLNIRQIEYQNIQLNITNNDLHAVIENIIHAFEFQAKERNNKLDVIIDKAVSKYYEFDRVRLSEILINLVENAIKFTKDGTVTVAVELAEALETEDKVTFKVRDTGEGILEDNLALVFDDFNQAKEEQNIYDGAGLGLPMVKHLLELMDSHIQLESVVGKGSTFWFTLTLPKGEAPVTDTNKKIKKRAALKKILVVEDNKMSQMVTSNLIKLIGYDCRIAENGLKAYEVVKAEAFDLVLMDLNMPVMNGFEATKRIKSYCSEISVIGLTATDVTKIREDCVKVGMIDVFNKPISKSQLDLLINKYTGAS</sequence>
<dbReference type="InterPro" id="IPR005467">
    <property type="entry name" value="His_kinase_dom"/>
</dbReference>
<dbReference type="SUPFAM" id="SSF47384">
    <property type="entry name" value="Homodimeric domain of signal transducing histidine kinase"/>
    <property type="match status" value="1"/>
</dbReference>
<dbReference type="PROSITE" id="PS50005">
    <property type="entry name" value="TPR"/>
    <property type="match status" value="1"/>
</dbReference>
<dbReference type="InterPro" id="IPR036890">
    <property type="entry name" value="HATPase_C_sf"/>
</dbReference>
<dbReference type="InterPro" id="IPR003594">
    <property type="entry name" value="HATPase_dom"/>
</dbReference>
<evidence type="ECO:0000256" key="5">
    <source>
        <dbReference type="PROSITE-ProRule" id="PRU00169"/>
    </source>
</evidence>
<reference evidence="12" key="1">
    <citation type="journal article" date="2019" name="Int. J. Syst. Evol. Microbiol.">
        <title>The Global Catalogue of Microorganisms (GCM) 10K type strain sequencing project: providing services to taxonomists for standard genome sequencing and annotation.</title>
        <authorList>
            <consortium name="The Broad Institute Genomics Platform"/>
            <consortium name="The Broad Institute Genome Sequencing Center for Infectious Disease"/>
            <person name="Wu L."/>
            <person name="Ma J."/>
        </authorList>
    </citation>
    <scope>NUCLEOTIDE SEQUENCE [LARGE SCALE GENOMIC DNA]</scope>
    <source>
        <strain evidence="12">CCUG 62952</strain>
    </source>
</reference>
<evidence type="ECO:0000259" key="9">
    <source>
        <dbReference type="PROSITE" id="PS50109"/>
    </source>
</evidence>
<dbReference type="Pfam" id="PF13181">
    <property type="entry name" value="TPR_8"/>
    <property type="match status" value="1"/>
</dbReference>
<dbReference type="Pfam" id="PF00072">
    <property type="entry name" value="Response_reg"/>
    <property type="match status" value="1"/>
</dbReference>
<dbReference type="CDD" id="cd00082">
    <property type="entry name" value="HisKA"/>
    <property type="match status" value="1"/>
</dbReference>
<dbReference type="InterPro" id="IPR019734">
    <property type="entry name" value="TPR_rpt"/>
</dbReference>
<dbReference type="SUPFAM" id="SSF52172">
    <property type="entry name" value="CheY-like"/>
    <property type="match status" value="1"/>
</dbReference>
<dbReference type="InterPro" id="IPR011990">
    <property type="entry name" value="TPR-like_helical_dom_sf"/>
</dbReference>
<dbReference type="InterPro" id="IPR001789">
    <property type="entry name" value="Sig_transdc_resp-reg_receiver"/>
</dbReference>
<dbReference type="InterPro" id="IPR003661">
    <property type="entry name" value="HisK_dim/P_dom"/>
</dbReference>
<dbReference type="EMBL" id="JBHTJH010000004">
    <property type="protein sequence ID" value="MFD0862094.1"/>
    <property type="molecule type" value="Genomic_DNA"/>
</dbReference>
<evidence type="ECO:0000256" key="4">
    <source>
        <dbReference type="ARBA" id="ARBA00023012"/>
    </source>
</evidence>
<dbReference type="Pfam" id="PF02518">
    <property type="entry name" value="HATPase_c"/>
    <property type="match status" value="1"/>
</dbReference>
<feature type="domain" description="Histidine kinase" evidence="9">
    <location>
        <begin position="384"/>
        <end position="605"/>
    </location>
</feature>
<dbReference type="Pfam" id="PF00512">
    <property type="entry name" value="HisKA"/>
    <property type="match status" value="1"/>
</dbReference>